<dbReference type="EMBL" id="KN817558">
    <property type="protein sequence ID" value="KJA21383.1"/>
    <property type="molecule type" value="Genomic_DNA"/>
</dbReference>
<sequence>MSLRTFTVFQDAPSGEVSQPKISRPNAMMTRSKVASAGNIANSSDLAAINKENYNPVTGERAVPLGGGIKKPKATVLATKALIAPVGKTKREKEASAESATEPEQKKRKASAGTTSKTKAPKKDSVKGTKKTTKRTGLKKVAPMPQLTEEDTAVDADARCYELTVKPLADVSQAYEEDVFGSFAACAGASASAPEGHVKFSTVKESSVEPEIRDYYQPACGGSYPSSSRRLLRALSQDPAPRTFSTPERRQIYSAFTFSSPSAATTRPLKSKVLESVDEAL</sequence>
<evidence type="ECO:0000313" key="2">
    <source>
        <dbReference type="EMBL" id="KJA21383.1"/>
    </source>
</evidence>
<accession>A0A0D2MCZ4</accession>
<keyword evidence="3" id="KW-1185">Reference proteome</keyword>
<reference evidence="3" key="1">
    <citation type="submission" date="2014-04" db="EMBL/GenBank/DDBJ databases">
        <title>Evolutionary Origins and Diversification of the Mycorrhizal Mutualists.</title>
        <authorList>
            <consortium name="DOE Joint Genome Institute"/>
            <consortium name="Mycorrhizal Genomics Consortium"/>
            <person name="Kohler A."/>
            <person name="Kuo A."/>
            <person name="Nagy L.G."/>
            <person name="Floudas D."/>
            <person name="Copeland A."/>
            <person name="Barry K.W."/>
            <person name="Cichocki N."/>
            <person name="Veneault-Fourrey C."/>
            <person name="LaButti K."/>
            <person name="Lindquist E.A."/>
            <person name="Lipzen A."/>
            <person name="Lundell T."/>
            <person name="Morin E."/>
            <person name="Murat C."/>
            <person name="Riley R."/>
            <person name="Ohm R."/>
            <person name="Sun H."/>
            <person name="Tunlid A."/>
            <person name="Henrissat B."/>
            <person name="Grigoriev I.V."/>
            <person name="Hibbett D.S."/>
            <person name="Martin F."/>
        </authorList>
    </citation>
    <scope>NUCLEOTIDE SEQUENCE [LARGE SCALE GENOMIC DNA]</scope>
    <source>
        <strain evidence="3">FD-334 SS-4</strain>
    </source>
</reference>
<dbReference type="OrthoDB" id="3265369at2759"/>
<organism evidence="2 3">
    <name type="scientific">Hypholoma sublateritium (strain FD-334 SS-4)</name>
    <dbReference type="NCBI Taxonomy" id="945553"/>
    <lineage>
        <taxon>Eukaryota</taxon>
        <taxon>Fungi</taxon>
        <taxon>Dikarya</taxon>
        <taxon>Basidiomycota</taxon>
        <taxon>Agaricomycotina</taxon>
        <taxon>Agaricomycetes</taxon>
        <taxon>Agaricomycetidae</taxon>
        <taxon>Agaricales</taxon>
        <taxon>Agaricineae</taxon>
        <taxon>Strophariaceae</taxon>
        <taxon>Hypholoma</taxon>
    </lineage>
</organism>
<dbReference type="Proteomes" id="UP000054270">
    <property type="component" value="Unassembled WGS sequence"/>
</dbReference>
<gene>
    <name evidence="2" type="ORF">HYPSUDRAFT_140676</name>
</gene>
<name>A0A0D2MCZ4_HYPSF</name>
<dbReference type="STRING" id="945553.A0A0D2MCZ4"/>
<evidence type="ECO:0000256" key="1">
    <source>
        <dbReference type="SAM" id="MobiDB-lite"/>
    </source>
</evidence>
<feature type="compositionally biased region" description="Basic residues" evidence="1">
    <location>
        <begin position="128"/>
        <end position="138"/>
    </location>
</feature>
<evidence type="ECO:0000313" key="3">
    <source>
        <dbReference type="Proteomes" id="UP000054270"/>
    </source>
</evidence>
<protein>
    <submittedName>
        <fullName evidence="2">Uncharacterized protein</fullName>
    </submittedName>
</protein>
<dbReference type="OMA" id="ASIDSRC"/>
<proteinExistence type="predicted"/>
<dbReference type="AlphaFoldDB" id="A0A0D2MCZ4"/>
<feature type="region of interest" description="Disordered" evidence="1">
    <location>
        <begin position="87"/>
        <end position="150"/>
    </location>
</feature>